<reference evidence="1 2" key="1">
    <citation type="submission" date="2020-04" db="EMBL/GenBank/DDBJ databases">
        <authorList>
            <person name="Klaysubun C."/>
            <person name="Duangmal K."/>
            <person name="Lipun K."/>
        </authorList>
    </citation>
    <scope>NUCLEOTIDE SEQUENCE [LARGE SCALE GENOMIC DNA]</scope>
    <source>
        <strain evidence="1 2">JCM 11839</strain>
    </source>
</reference>
<dbReference type="SUPFAM" id="SSF159894">
    <property type="entry name" value="YgaC/TfoX-N like"/>
    <property type="match status" value="1"/>
</dbReference>
<proteinExistence type="predicted"/>
<dbReference type="EMBL" id="JAAXKY010000217">
    <property type="protein sequence ID" value="NMH82293.1"/>
    <property type="molecule type" value="Genomic_DNA"/>
</dbReference>
<dbReference type="Proteomes" id="UP001296706">
    <property type="component" value="Unassembled WGS sequence"/>
</dbReference>
<name>A0ABX1RPJ1_9PSEU</name>
<dbReference type="RefSeq" id="WP_169400299.1">
    <property type="nucleotide sequence ID" value="NZ_BAAAJH010000021.1"/>
</dbReference>
<sequence>MQPADRFAALVAELAAEPGVTPPGAERGRGFGSAALKVDGSIFAMLTRERLVVKLPAARVAQLIDVGAGEPFEAGRGRPMREWLTVGADHDWPAVAREALAFVSRRR</sequence>
<organism evidence="1 2">
    <name type="scientific">Pseudonocardia xinjiangensis</name>
    <dbReference type="NCBI Taxonomy" id="75289"/>
    <lineage>
        <taxon>Bacteria</taxon>
        <taxon>Bacillati</taxon>
        <taxon>Actinomycetota</taxon>
        <taxon>Actinomycetes</taxon>
        <taxon>Pseudonocardiales</taxon>
        <taxon>Pseudonocardiaceae</taxon>
        <taxon>Pseudonocardia</taxon>
    </lineage>
</organism>
<evidence type="ECO:0000313" key="2">
    <source>
        <dbReference type="Proteomes" id="UP001296706"/>
    </source>
</evidence>
<protein>
    <submittedName>
        <fullName evidence="1">TfoX/Sxy family protein</fullName>
    </submittedName>
</protein>
<evidence type="ECO:0000313" key="1">
    <source>
        <dbReference type="EMBL" id="NMH82293.1"/>
    </source>
</evidence>
<comment type="caution">
    <text evidence="1">The sequence shown here is derived from an EMBL/GenBank/DDBJ whole genome shotgun (WGS) entry which is preliminary data.</text>
</comment>
<gene>
    <name evidence="1" type="ORF">HF577_35050</name>
</gene>
<accession>A0ABX1RPJ1</accession>
<keyword evidence="2" id="KW-1185">Reference proteome</keyword>